<comment type="caution">
    <text evidence="1">The sequence shown here is derived from an EMBL/GenBank/DDBJ whole genome shotgun (WGS) entry which is preliminary data.</text>
</comment>
<accession>A0AA36MG11</accession>
<proteinExistence type="predicted"/>
<dbReference type="EMBL" id="CAUJNA010000019">
    <property type="protein sequence ID" value="CAJ1370469.1"/>
    <property type="molecule type" value="Genomic_DNA"/>
</dbReference>
<gene>
    <name evidence="1" type="ORF">EVOR1521_LOCUS1035</name>
</gene>
<organism evidence="1 2">
    <name type="scientific">Effrenium voratum</name>
    <dbReference type="NCBI Taxonomy" id="2562239"/>
    <lineage>
        <taxon>Eukaryota</taxon>
        <taxon>Sar</taxon>
        <taxon>Alveolata</taxon>
        <taxon>Dinophyceae</taxon>
        <taxon>Suessiales</taxon>
        <taxon>Symbiodiniaceae</taxon>
        <taxon>Effrenium</taxon>
    </lineage>
</organism>
<reference evidence="1" key="1">
    <citation type="submission" date="2023-08" db="EMBL/GenBank/DDBJ databases">
        <authorList>
            <person name="Chen Y."/>
            <person name="Shah S."/>
            <person name="Dougan E. K."/>
            <person name="Thang M."/>
            <person name="Chan C."/>
        </authorList>
    </citation>
    <scope>NUCLEOTIDE SEQUENCE</scope>
</reference>
<feature type="non-terminal residue" evidence="1">
    <location>
        <position position="1"/>
    </location>
</feature>
<name>A0AA36MG11_9DINO</name>
<sequence>AFCGSSFGVGLQLIFFCRCNLETGHGINMTLMRQMRRLDSLNSDRTESNSSNEETRKQLLLLLSSKRVQKTLRTCQHQLSQVPEAAGLSPAKLLKILAEGYTLWKKRPVWGACPDDTWGLFLEHVDDILKPYCQGLALLPEQDWNGVKLWCTRISPRQLCDIVVAILGFHREPEPAQVMRVSRALEGTAAAGTAAAASPLD</sequence>
<keyword evidence="2" id="KW-1185">Reference proteome</keyword>
<protein>
    <submittedName>
        <fullName evidence="1">Uncharacterized protein</fullName>
    </submittedName>
</protein>
<evidence type="ECO:0000313" key="1">
    <source>
        <dbReference type="EMBL" id="CAJ1370469.1"/>
    </source>
</evidence>
<dbReference type="AlphaFoldDB" id="A0AA36MG11"/>
<evidence type="ECO:0000313" key="2">
    <source>
        <dbReference type="Proteomes" id="UP001178507"/>
    </source>
</evidence>
<dbReference type="Proteomes" id="UP001178507">
    <property type="component" value="Unassembled WGS sequence"/>
</dbReference>